<reference evidence="1" key="1">
    <citation type="submission" date="2021-03" db="EMBL/GenBank/DDBJ databases">
        <title>Evolutionary innovations through gain and loss of genes in the ectomycorrhizal Boletales.</title>
        <authorList>
            <person name="Wu G."/>
            <person name="Miyauchi S."/>
            <person name="Morin E."/>
            <person name="Yang Z.-L."/>
            <person name="Xu J."/>
            <person name="Martin F.M."/>
        </authorList>
    </citation>
    <scope>NUCLEOTIDE SEQUENCE</scope>
    <source>
        <strain evidence="1">BR01</strain>
    </source>
</reference>
<protein>
    <submittedName>
        <fullName evidence="1">Uncharacterized protein</fullName>
    </submittedName>
</protein>
<gene>
    <name evidence="1" type="ORF">JVT61DRAFT_8319</name>
</gene>
<dbReference type="AlphaFoldDB" id="A0A8I2Z0S4"/>
<accession>A0A8I2Z0S4</accession>
<sequence>MHSWYIFRRSFKDWSTYTSSACPRVTHLGIGAIAAANKNGLVGVSVEGLSQAFDMSAFKASAEAFRRLRAITLTVHIYMPLDKWTRDVGELLAFAPLEAFSMYSTAISIWTPIPDGFWMNIAAKHGHRLKKFSVHRMQISLAALEVICLQCPLLEQLFIVAEQRELDNAARLFAMARNLRTLHINFPLATNESSVVSPPMLMEMAVSIVSVCSPTLAHIGCNTRVWQVRASALRFFACFLIQQPAKVKRTVHVDENGEKYVIPTLAPQENPDIPEQFLVIRA</sequence>
<evidence type="ECO:0000313" key="1">
    <source>
        <dbReference type="EMBL" id="KAG6380227.1"/>
    </source>
</evidence>
<comment type="caution">
    <text evidence="1">The sequence shown here is derived from an EMBL/GenBank/DDBJ whole genome shotgun (WGS) entry which is preliminary data.</text>
</comment>
<dbReference type="EMBL" id="JAGFBS010000003">
    <property type="protein sequence ID" value="KAG6380227.1"/>
    <property type="molecule type" value="Genomic_DNA"/>
</dbReference>
<name>A0A8I2Z0S4_9AGAM</name>
<organism evidence="1 2">
    <name type="scientific">Boletus reticuloceps</name>
    <dbReference type="NCBI Taxonomy" id="495285"/>
    <lineage>
        <taxon>Eukaryota</taxon>
        <taxon>Fungi</taxon>
        <taxon>Dikarya</taxon>
        <taxon>Basidiomycota</taxon>
        <taxon>Agaricomycotina</taxon>
        <taxon>Agaricomycetes</taxon>
        <taxon>Agaricomycetidae</taxon>
        <taxon>Boletales</taxon>
        <taxon>Boletineae</taxon>
        <taxon>Boletaceae</taxon>
        <taxon>Boletoideae</taxon>
        <taxon>Boletus</taxon>
    </lineage>
</organism>
<keyword evidence="2" id="KW-1185">Reference proteome</keyword>
<proteinExistence type="predicted"/>
<dbReference type="OrthoDB" id="2585512at2759"/>
<dbReference type="Proteomes" id="UP000683000">
    <property type="component" value="Unassembled WGS sequence"/>
</dbReference>
<evidence type="ECO:0000313" key="2">
    <source>
        <dbReference type="Proteomes" id="UP000683000"/>
    </source>
</evidence>